<dbReference type="Gene3D" id="3.40.630.30">
    <property type="match status" value="1"/>
</dbReference>
<dbReference type="SUPFAM" id="SSF55729">
    <property type="entry name" value="Acyl-CoA N-acyltransferases (Nat)"/>
    <property type="match status" value="1"/>
</dbReference>
<name>A0ABV6B1B4_9DEIO</name>
<gene>
    <name evidence="2" type="ORF">ACFFLM_16370</name>
</gene>
<keyword evidence="2" id="KW-0012">Acyltransferase</keyword>
<dbReference type="PANTHER" id="PTHR43792">
    <property type="entry name" value="GNAT FAMILY, PUTATIVE (AFU_ORTHOLOGUE AFUA_3G00765)-RELATED-RELATED"/>
    <property type="match status" value="1"/>
</dbReference>
<dbReference type="InterPro" id="IPR000182">
    <property type="entry name" value="GNAT_dom"/>
</dbReference>
<dbReference type="Pfam" id="PF13302">
    <property type="entry name" value="Acetyltransf_3"/>
    <property type="match status" value="1"/>
</dbReference>
<protein>
    <submittedName>
        <fullName evidence="2">GNAT family N-acetyltransferase</fullName>
        <ecNumber evidence="2">2.3.-.-</ecNumber>
    </submittedName>
</protein>
<dbReference type="EC" id="2.3.-.-" evidence="2"/>
<dbReference type="InterPro" id="IPR051531">
    <property type="entry name" value="N-acetyltransferase"/>
</dbReference>
<feature type="domain" description="N-acetyltransferase" evidence="1">
    <location>
        <begin position="24"/>
        <end position="181"/>
    </location>
</feature>
<organism evidence="2 3">
    <name type="scientific">Deinococcus oregonensis</name>
    <dbReference type="NCBI Taxonomy" id="1805970"/>
    <lineage>
        <taxon>Bacteria</taxon>
        <taxon>Thermotogati</taxon>
        <taxon>Deinococcota</taxon>
        <taxon>Deinococci</taxon>
        <taxon>Deinococcales</taxon>
        <taxon>Deinococcaceae</taxon>
        <taxon>Deinococcus</taxon>
    </lineage>
</organism>
<dbReference type="GO" id="GO:0016746">
    <property type="term" value="F:acyltransferase activity"/>
    <property type="evidence" value="ECO:0007669"/>
    <property type="project" value="UniProtKB-KW"/>
</dbReference>
<reference evidence="2 3" key="1">
    <citation type="submission" date="2024-09" db="EMBL/GenBank/DDBJ databases">
        <authorList>
            <person name="Sun Q."/>
            <person name="Mori K."/>
        </authorList>
    </citation>
    <scope>NUCLEOTIDE SEQUENCE [LARGE SCALE GENOMIC DNA]</scope>
    <source>
        <strain evidence="2 3">JCM 13503</strain>
    </source>
</reference>
<sequence>MPAQPDVNPPLSTPRLRLEPQVAAHAPVMVAALADPRSYLYIPGKPPSDTEALRRRFAHQESRRSPDGANLWLNWIVYSGQTALGTVQATVQLAERTAAVAYVFGPEAWGQGYASEAMRAMLTFLHAGLGVEKFVAHLDTRNAASRRLVERLGFVQTDLILGADRFKGSVSDEYVYSLSAAVFSASSPTPPLDFPPAGL</sequence>
<accession>A0ABV6B1B4</accession>
<evidence type="ECO:0000259" key="1">
    <source>
        <dbReference type="PROSITE" id="PS51186"/>
    </source>
</evidence>
<dbReference type="InterPro" id="IPR016181">
    <property type="entry name" value="Acyl_CoA_acyltransferase"/>
</dbReference>
<dbReference type="RefSeq" id="WP_380012580.1">
    <property type="nucleotide sequence ID" value="NZ_JBHLYR010000051.1"/>
</dbReference>
<dbReference type="PROSITE" id="PS51186">
    <property type="entry name" value="GNAT"/>
    <property type="match status" value="1"/>
</dbReference>
<evidence type="ECO:0000313" key="2">
    <source>
        <dbReference type="EMBL" id="MFB9993543.1"/>
    </source>
</evidence>
<comment type="caution">
    <text evidence="2">The sequence shown here is derived from an EMBL/GenBank/DDBJ whole genome shotgun (WGS) entry which is preliminary data.</text>
</comment>
<keyword evidence="2" id="KW-0808">Transferase</keyword>
<proteinExistence type="predicted"/>
<keyword evidence="3" id="KW-1185">Reference proteome</keyword>
<dbReference type="Proteomes" id="UP001589733">
    <property type="component" value="Unassembled WGS sequence"/>
</dbReference>
<dbReference type="EMBL" id="JBHLYR010000051">
    <property type="protein sequence ID" value="MFB9993543.1"/>
    <property type="molecule type" value="Genomic_DNA"/>
</dbReference>
<evidence type="ECO:0000313" key="3">
    <source>
        <dbReference type="Proteomes" id="UP001589733"/>
    </source>
</evidence>